<dbReference type="Proteomes" id="UP000632222">
    <property type="component" value="Unassembled WGS sequence"/>
</dbReference>
<dbReference type="InterPro" id="IPR036390">
    <property type="entry name" value="WH_DNA-bd_sf"/>
</dbReference>
<keyword evidence="1" id="KW-0805">Transcription regulation</keyword>
<protein>
    <submittedName>
        <fullName evidence="4">DeoR family transcriptional regulator</fullName>
    </submittedName>
</protein>
<evidence type="ECO:0000256" key="2">
    <source>
        <dbReference type="ARBA" id="ARBA00023163"/>
    </source>
</evidence>
<dbReference type="Gene3D" id="3.40.50.1360">
    <property type="match status" value="1"/>
</dbReference>
<dbReference type="PRINTS" id="PR00037">
    <property type="entry name" value="HTHLACR"/>
</dbReference>
<dbReference type="PROSITE" id="PS51000">
    <property type="entry name" value="HTH_DEOR_2"/>
    <property type="match status" value="1"/>
</dbReference>
<dbReference type="PANTHER" id="PTHR30363">
    <property type="entry name" value="HTH-TYPE TRANSCRIPTIONAL REGULATOR SRLR-RELATED"/>
    <property type="match status" value="1"/>
</dbReference>
<dbReference type="PANTHER" id="PTHR30363:SF44">
    <property type="entry name" value="AGA OPERON TRANSCRIPTIONAL REPRESSOR-RELATED"/>
    <property type="match status" value="1"/>
</dbReference>
<dbReference type="Pfam" id="PF00455">
    <property type="entry name" value="DeoRC"/>
    <property type="match status" value="1"/>
</dbReference>
<keyword evidence="2" id="KW-0804">Transcription</keyword>
<keyword evidence="5" id="KW-1185">Reference proteome</keyword>
<name>A0ABQ2DHN0_9DEIO</name>
<dbReference type="SUPFAM" id="SSF46785">
    <property type="entry name" value="Winged helix' DNA-binding domain"/>
    <property type="match status" value="1"/>
</dbReference>
<dbReference type="InterPro" id="IPR001034">
    <property type="entry name" value="DeoR_HTH"/>
</dbReference>
<evidence type="ECO:0000256" key="1">
    <source>
        <dbReference type="ARBA" id="ARBA00023015"/>
    </source>
</evidence>
<evidence type="ECO:0000259" key="3">
    <source>
        <dbReference type="PROSITE" id="PS51000"/>
    </source>
</evidence>
<comment type="caution">
    <text evidence="4">The sequence shown here is derived from an EMBL/GenBank/DDBJ whole genome shotgun (WGS) entry which is preliminary data.</text>
</comment>
<dbReference type="InterPro" id="IPR014036">
    <property type="entry name" value="DeoR-like_C"/>
</dbReference>
<dbReference type="InterPro" id="IPR050313">
    <property type="entry name" value="Carb_Metab_HTH_regulators"/>
</dbReference>
<dbReference type="SMART" id="SM01134">
    <property type="entry name" value="DeoRC"/>
    <property type="match status" value="1"/>
</dbReference>
<feature type="domain" description="HTH deoR-type" evidence="3">
    <location>
        <begin position="18"/>
        <end position="73"/>
    </location>
</feature>
<dbReference type="Pfam" id="PF08220">
    <property type="entry name" value="HTH_DeoR"/>
    <property type="match status" value="1"/>
</dbReference>
<dbReference type="Gene3D" id="1.10.10.10">
    <property type="entry name" value="Winged helix-like DNA-binding domain superfamily/Winged helix DNA-binding domain"/>
    <property type="match status" value="1"/>
</dbReference>
<dbReference type="SMART" id="SM00420">
    <property type="entry name" value="HTH_DEOR"/>
    <property type="match status" value="1"/>
</dbReference>
<dbReference type="SUPFAM" id="SSF100950">
    <property type="entry name" value="NagB/RpiA/CoA transferase-like"/>
    <property type="match status" value="1"/>
</dbReference>
<proteinExistence type="predicted"/>
<evidence type="ECO:0000313" key="5">
    <source>
        <dbReference type="Proteomes" id="UP000632222"/>
    </source>
</evidence>
<sequence>MLKMCYIQAMSTDNPAVSDFRHQRILRLATTQPEVRIRDLAQKLGVSDMTIRRDLKELTDQGLLERTHGGARLKAQGNTELALGHRLQRQTHAKEQIARTALSLIQDGDTIALDASTTTLYLAHLLAGRNVHCLVTGLDAANTLSQLQVPFTLIGGTFHPAARSFISGLFNDIQGRLHPDKVFFSCMGYTSHAGFTDAHLPEVSSKATLLSTGKQVIALLDHTKFGQQAVATITRMHSVHTLITDAPPPEGVTRDITLHHTELIITP</sequence>
<evidence type="ECO:0000313" key="4">
    <source>
        <dbReference type="EMBL" id="GGJ55960.1"/>
    </source>
</evidence>
<dbReference type="InterPro" id="IPR036388">
    <property type="entry name" value="WH-like_DNA-bd_sf"/>
</dbReference>
<accession>A0ABQ2DHN0</accession>
<dbReference type="EMBL" id="BMOD01000034">
    <property type="protein sequence ID" value="GGJ55960.1"/>
    <property type="molecule type" value="Genomic_DNA"/>
</dbReference>
<organism evidence="4 5">
    <name type="scientific">Deinococcus roseus</name>
    <dbReference type="NCBI Taxonomy" id="392414"/>
    <lineage>
        <taxon>Bacteria</taxon>
        <taxon>Thermotogati</taxon>
        <taxon>Deinococcota</taxon>
        <taxon>Deinococci</taxon>
        <taxon>Deinococcales</taxon>
        <taxon>Deinococcaceae</taxon>
        <taxon>Deinococcus</taxon>
    </lineage>
</organism>
<dbReference type="InterPro" id="IPR037171">
    <property type="entry name" value="NagB/RpiA_transferase-like"/>
</dbReference>
<gene>
    <name evidence="4" type="ORF">GCM10008938_47650</name>
</gene>
<reference evidence="5" key="1">
    <citation type="journal article" date="2019" name="Int. J. Syst. Evol. Microbiol.">
        <title>The Global Catalogue of Microorganisms (GCM) 10K type strain sequencing project: providing services to taxonomists for standard genome sequencing and annotation.</title>
        <authorList>
            <consortium name="The Broad Institute Genomics Platform"/>
            <consortium name="The Broad Institute Genome Sequencing Center for Infectious Disease"/>
            <person name="Wu L."/>
            <person name="Ma J."/>
        </authorList>
    </citation>
    <scope>NUCLEOTIDE SEQUENCE [LARGE SCALE GENOMIC DNA]</scope>
    <source>
        <strain evidence="5">JCM 14370</strain>
    </source>
</reference>